<feature type="region of interest" description="Disordered" evidence="1">
    <location>
        <begin position="92"/>
        <end position="120"/>
    </location>
</feature>
<comment type="caution">
    <text evidence="3">The sequence shown here is derived from an EMBL/GenBank/DDBJ whole genome shotgun (WGS) entry which is preliminary data.</text>
</comment>
<dbReference type="InterPro" id="IPR045608">
    <property type="entry name" value="Trypco2"/>
</dbReference>
<proteinExistence type="predicted"/>
<dbReference type="EMBL" id="JBIAXI010000042">
    <property type="protein sequence ID" value="MFF4779099.1"/>
    <property type="molecule type" value="Genomic_DNA"/>
</dbReference>
<sequence length="120" mass="12882">MEQLPERGVRFMGESAWVGLADALKSVRVELAEAMAAGEGERLKFDVGPVELEFVVELRRDVEAKAGVKVWVVEAGGSGTVSRGSTHTLKVTLNPVDSTSGRSPRVNDSIDVLPPRPGLR</sequence>
<dbReference type="Pfam" id="PF19631">
    <property type="entry name" value="Trypco2"/>
    <property type="match status" value="1"/>
</dbReference>
<dbReference type="Proteomes" id="UP001602119">
    <property type="component" value="Unassembled WGS sequence"/>
</dbReference>
<reference evidence="3 4" key="1">
    <citation type="submission" date="2024-10" db="EMBL/GenBank/DDBJ databases">
        <title>The Natural Products Discovery Center: Release of the First 8490 Sequenced Strains for Exploring Actinobacteria Biosynthetic Diversity.</title>
        <authorList>
            <person name="Kalkreuter E."/>
            <person name="Kautsar S.A."/>
            <person name="Yang D."/>
            <person name="Bader C.D."/>
            <person name="Teijaro C.N."/>
            <person name="Fluegel L."/>
            <person name="Davis C.M."/>
            <person name="Simpson J.R."/>
            <person name="Lauterbach L."/>
            <person name="Steele A.D."/>
            <person name="Gui C."/>
            <person name="Meng S."/>
            <person name="Li G."/>
            <person name="Viehrig K."/>
            <person name="Ye F."/>
            <person name="Su P."/>
            <person name="Kiefer A.F."/>
            <person name="Nichols A."/>
            <person name="Cepeda A.J."/>
            <person name="Yan W."/>
            <person name="Fan B."/>
            <person name="Jiang Y."/>
            <person name="Adhikari A."/>
            <person name="Zheng C.-J."/>
            <person name="Schuster L."/>
            <person name="Cowan T.M."/>
            <person name="Smanski M.J."/>
            <person name="Chevrette M.G."/>
            <person name="De Carvalho L.P.S."/>
            <person name="Shen B."/>
        </authorList>
    </citation>
    <scope>NUCLEOTIDE SEQUENCE [LARGE SCALE GENOMIC DNA]</scope>
    <source>
        <strain evidence="3 4">NPDC001281</strain>
    </source>
</reference>
<name>A0ABW6VIB0_MICFU</name>
<evidence type="ECO:0000313" key="4">
    <source>
        <dbReference type="Proteomes" id="UP001602119"/>
    </source>
</evidence>
<organism evidence="3 4">
    <name type="scientific">Microtetraspora fusca</name>
    <dbReference type="NCBI Taxonomy" id="1997"/>
    <lineage>
        <taxon>Bacteria</taxon>
        <taxon>Bacillati</taxon>
        <taxon>Actinomycetota</taxon>
        <taxon>Actinomycetes</taxon>
        <taxon>Streptosporangiales</taxon>
        <taxon>Streptosporangiaceae</taxon>
        <taxon>Microtetraspora</taxon>
    </lineage>
</organism>
<evidence type="ECO:0000256" key="1">
    <source>
        <dbReference type="SAM" id="MobiDB-lite"/>
    </source>
</evidence>
<keyword evidence="4" id="KW-1185">Reference proteome</keyword>
<feature type="domain" description="Trypsin-co-occurring" evidence="2">
    <location>
        <begin position="18"/>
        <end position="95"/>
    </location>
</feature>
<dbReference type="RefSeq" id="WP_387347778.1">
    <property type="nucleotide sequence ID" value="NZ_JBIAXI010000042.1"/>
</dbReference>
<protein>
    <submittedName>
        <fullName evidence="3">Trypco2 family protein</fullName>
    </submittedName>
</protein>
<accession>A0ABW6VIB0</accession>
<evidence type="ECO:0000313" key="3">
    <source>
        <dbReference type="EMBL" id="MFF4779099.1"/>
    </source>
</evidence>
<evidence type="ECO:0000259" key="2">
    <source>
        <dbReference type="Pfam" id="PF19631"/>
    </source>
</evidence>
<feature type="compositionally biased region" description="Polar residues" evidence="1">
    <location>
        <begin position="92"/>
        <end position="102"/>
    </location>
</feature>
<gene>
    <name evidence="3" type="ORF">ACFY05_40415</name>
</gene>